<organism evidence="8 9">
    <name type="scientific">Sinocyclocheilus anshuiensis</name>
    <dbReference type="NCBI Taxonomy" id="1608454"/>
    <lineage>
        <taxon>Eukaryota</taxon>
        <taxon>Metazoa</taxon>
        <taxon>Chordata</taxon>
        <taxon>Craniata</taxon>
        <taxon>Vertebrata</taxon>
        <taxon>Euteleostomi</taxon>
        <taxon>Actinopterygii</taxon>
        <taxon>Neopterygii</taxon>
        <taxon>Teleostei</taxon>
        <taxon>Ostariophysi</taxon>
        <taxon>Cypriniformes</taxon>
        <taxon>Cyprinidae</taxon>
        <taxon>Cyprininae</taxon>
        <taxon>Sinocyclocheilus</taxon>
    </lineage>
</organism>
<dbReference type="Pfam" id="PF00169">
    <property type="entry name" value="PH"/>
    <property type="match status" value="1"/>
</dbReference>
<dbReference type="GO" id="GO:0007264">
    <property type="term" value="P:small GTPase-mediated signal transduction"/>
    <property type="evidence" value="ECO:0007669"/>
    <property type="project" value="InterPro"/>
</dbReference>
<dbReference type="Pfam" id="PF14429">
    <property type="entry name" value="DOCK-C2"/>
    <property type="match status" value="1"/>
</dbReference>
<feature type="domain" description="DOCKER" evidence="7">
    <location>
        <begin position="1184"/>
        <end position="1591"/>
    </location>
</feature>
<dbReference type="CDD" id="cd13267">
    <property type="entry name" value="PH_DOCK-D"/>
    <property type="match status" value="1"/>
</dbReference>
<dbReference type="PANTHER" id="PTHR23317">
    <property type="entry name" value="DEDICATOR OF CYTOKINESIS DOCK"/>
    <property type="match status" value="1"/>
</dbReference>
<dbReference type="InterPro" id="IPR016024">
    <property type="entry name" value="ARM-type_fold"/>
</dbReference>
<evidence type="ECO:0000259" key="6">
    <source>
        <dbReference type="PROSITE" id="PS51650"/>
    </source>
</evidence>
<dbReference type="Pfam" id="PF06920">
    <property type="entry name" value="DHR-2_Lobe_A"/>
    <property type="match status" value="1"/>
</dbReference>
<keyword evidence="9" id="KW-1185">Reference proteome</keyword>
<feature type="domain" description="C2 DOCK-type" evidence="6">
    <location>
        <begin position="440"/>
        <end position="625"/>
    </location>
</feature>
<feature type="domain" description="PH" evidence="5">
    <location>
        <begin position="1"/>
        <end position="88"/>
    </location>
</feature>
<evidence type="ECO:0000259" key="7">
    <source>
        <dbReference type="PROSITE" id="PS51651"/>
    </source>
</evidence>
<evidence type="ECO:0000256" key="1">
    <source>
        <dbReference type="ARBA" id="ARBA00022553"/>
    </source>
</evidence>
<dbReference type="PROSITE" id="PS51651">
    <property type="entry name" value="DOCKER"/>
    <property type="match status" value="1"/>
</dbReference>
<dbReference type="InterPro" id="IPR027007">
    <property type="entry name" value="C2_DOCK-type_domain"/>
</dbReference>
<evidence type="ECO:0000256" key="2">
    <source>
        <dbReference type="ARBA" id="ARBA00022658"/>
    </source>
</evidence>
<dbReference type="PROSITE" id="PS51650">
    <property type="entry name" value="C2_DOCK"/>
    <property type="match status" value="1"/>
</dbReference>
<keyword evidence="1" id="KW-0597">Phosphoprotein</keyword>
<sequence length="1630" mass="186664">MRSFKRRYFHLTQLGDGSYNLNFYKDEKINKEPKGTIFLDSCMGVVQNNRVRRFAFELKMQDKSGYVLAADSESEMDDWISTLNKILSSSFELAMQDKRNGDLHDGVCVCRLSRTLSHLCILDTFRWHIPESARDIENKMRNETRLKLFTLDPDLQKLDFSGIEPDVKPFEERFGKRILVNCNDLSFNLQSCVAENEEGPTTNVEPFFVSLSLFDIQSGRKISSDFNVDMNHPSVKALLPPSGAHNRTAAPDSPQAAQPTGVFSVTCPHPDIFLVARIEKVLQGGIAHCAEPYMKNSDSAKAAQKVLKNAKMACSRLGQYRMPFAWAARPLFKDASGTVDKSARFSALYRQDGNKLSNEDMFRLLADFRKPEKMAKLPVILGNLDVTVDNVAPDLTNCVTPSYLPLRQKEDAADWSRMVFEVEEFVPSIAKCSQPFTIYNNHLYVYPRHLKYDSQKSFTKVKQFCVTVSDPVAVCALFCQCIYGRPGGPMFCKKAFAPVLHHQQNPEFYEEFKIELPAQLTDRHHLLFTLYHISCDSNSKASTKRREQVEIQVGYAWLPLLKDGRVIMNEQQVAVAANLPSGYLSYQDNSSKIQNVIWSINAYYLTVLSHQDQHLHNFFHHCQSIESTGQSGGELIKYLKSLHAMEAHVMVKFLPTILNQLFRVLTISGQDDVAVNVTRVMIHVVAQCHEEGLEHHLRSYVKVSCIMIRHTFAFVSRNQRFSASFYHSVETLVTMLMPHITQKYKDNLDATRNANHSLAVFIKRCFTFMDRGFVFKQINNYINCFMPGDAKTLYEFKFEFLKVVCNHEHYVPLNLPMPFGKGRIQRFQGNQSLKGRLDYSLTDDFCKNHFLVGLLLREVGGAVQEFRDVRQIAVQVLKNLMIKHIFDDRYSSKVNEHRSVSRARVLRTRLLHCSCLLFDRCIFCVLDALFNYWNKASATDLMNFFSLLEVCLHQFRYMGKRHIARTLEGSGSVVHERRSQTLPVSRSRTGALHMRLQQLNSLDNSYTYNHSETHTHPAITSASLLEGNIATEVCLTVLDTLSIFIMGFKTQLSLDHGHNPLMKKVFQVHLCFLQINQSETALKQVFTSLRTFIYKFPCTFFEGRADMCASFCYEILKCCNSKLSSIRSDAAHLLYFLMKSNFDYTGRKSFVRTHLQVVIGVSQLIADVIGIGGTRFQESLSIINNCANSDKTIKQQIIMMLKIQLRSQEYILHKISGCTAFRVVTPNIDEEASMMEDVGMQDVHFNEDVLMELLEECADGLWKAERYELISDIYKLIIPIYEKRRDFERLAHLYDTLHRAYSKVTEVMHTGKRLLGTYFRVAFFGQGFFEDEDGKEYIYKEPKFTPLSEISQRLLKLYSDKFGAENVKMIQDSGKINPKDLDSKYAYIQVTHVTPFLEEKELLERKTAFERSHNIRRFVFEMPFTVSGKKQGGVEEQCKRRTILTATHCFPYVKKRIAVMYQHHVDLNPIEVAIDEMSKKVLEIRQLCSCSDVDMIQLQLKLQGSISVQVNAGPLAYARAFLDDASTKKYPDNKVKQLKEVFRQFVEACGLGLGVNERLIKEDQEEYHDEMKANYRDLTKELSAIMHEPISPVDDGMRSPLPDSLHIFSAISGTPTAATLQGLPNSSSVV</sequence>
<dbReference type="InterPro" id="IPR001849">
    <property type="entry name" value="PH_domain"/>
</dbReference>
<proteinExistence type="inferred from homology"/>
<dbReference type="InterPro" id="IPR026791">
    <property type="entry name" value="DOCK"/>
</dbReference>
<dbReference type="InterPro" id="IPR043162">
    <property type="entry name" value="DOCK_C_lobe_C"/>
</dbReference>
<dbReference type="Proteomes" id="UP000472260">
    <property type="component" value="Unassembled WGS sequence"/>
</dbReference>
<accession>A0A671RUC5</accession>
<dbReference type="Ensembl" id="ENSSANT00000092613.1">
    <property type="protein sequence ID" value="ENSSANP00000087155.1"/>
    <property type="gene ID" value="ENSSANG00000039851.1"/>
</dbReference>
<dbReference type="Gene3D" id="2.60.40.150">
    <property type="entry name" value="C2 domain"/>
    <property type="match status" value="1"/>
</dbReference>
<dbReference type="FunFam" id="1.20.58.740:FF:000001">
    <property type="entry name" value="dedicator of cytokinesis protein 9 isoform X1"/>
    <property type="match status" value="1"/>
</dbReference>
<dbReference type="InterPro" id="IPR046770">
    <property type="entry name" value="DOCKER_Lobe_B"/>
</dbReference>
<comment type="similarity">
    <text evidence="3">Belongs to the DOCK family.</text>
</comment>
<dbReference type="SUPFAM" id="SSF48371">
    <property type="entry name" value="ARM repeat"/>
    <property type="match status" value="1"/>
</dbReference>
<dbReference type="PROSITE" id="PS50003">
    <property type="entry name" value="PH_DOMAIN"/>
    <property type="match status" value="1"/>
</dbReference>
<dbReference type="PANTHER" id="PTHR23317:SF77">
    <property type="entry name" value="DEDICATOR OF CYTOKINESIS PROTEIN 9"/>
    <property type="match status" value="1"/>
</dbReference>
<keyword evidence="4" id="KW-0175">Coiled coil</keyword>
<evidence type="ECO:0000256" key="4">
    <source>
        <dbReference type="SAM" id="Coils"/>
    </source>
</evidence>
<dbReference type="Gene3D" id="1.20.58.740">
    <property type="match status" value="1"/>
</dbReference>
<dbReference type="InterPro" id="IPR046769">
    <property type="entry name" value="DOCKER_Lobe_A"/>
</dbReference>
<evidence type="ECO:0000256" key="3">
    <source>
        <dbReference type="PROSITE-ProRule" id="PRU00983"/>
    </source>
</evidence>
<dbReference type="InterPro" id="IPR027357">
    <property type="entry name" value="DOCKER_dom"/>
</dbReference>
<protein>
    <submittedName>
        <fullName evidence="8">Dedicator of cytokinesis protein 9-like</fullName>
    </submittedName>
</protein>
<dbReference type="Pfam" id="PF20422">
    <property type="entry name" value="DHR-2_Lobe_B"/>
    <property type="match status" value="1"/>
</dbReference>
<evidence type="ECO:0000313" key="8">
    <source>
        <dbReference type="Ensembl" id="ENSSANP00000087155.1"/>
    </source>
</evidence>
<feature type="coiled-coil region" evidence="4">
    <location>
        <begin position="1561"/>
        <end position="1588"/>
    </location>
</feature>
<evidence type="ECO:0000259" key="5">
    <source>
        <dbReference type="PROSITE" id="PS50003"/>
    </source>
</evidence>
<evidence type="ECO:0000313" key="9">
    <source>
        <dbReference type="Proteomes" id="UP000472260"/>
    </source>
</evidence>
<dbReference type="SMART" id="SM00233">
    <property type="entry name" value="PH"/>
    <property type="match status" value="1"/>
</dbReference>
<keyword evidence="2" id="KW-0344">Guanine-nucleotide releasing factor</keyword>
<reference evidence="8" key="2">
    <citation type="submission" date="2025-09" db="UniProtKB">
        <authorList>
            <consortium name="Ensembl"/>
        </authorList>
    </citation>
    <scope>IDENTIFICATION</scope>
</reference>
<dbReference type="SUPFAM" id="SSF50729">
    <property type="entry name" value="PH domain-like"/>
    <property type="match status" value="1"/>
</dbReference>
<gene>
    <name evidence="8" type="primary">LOC107670328</name>
</gene>
<dbReference type="InterPro" id="IPR043161">
    <property type="entry name" value="DOCK_C_lobe_A"/>
</dbReference>
<dbReference type="Gene3D" id="2.30.29.30">
    <property type="entry name" value="Pleckstrin-homology domain (PH domain)/Phosphotyrosine-binding domain (PTB)"/>
    <property type="match status" value="1"/>
</dbReference>
<dbReference type="GO" id="GO:0005085">
    <property type="term" value="F:guanyl-nucleotide exchange factor activity"/>
    <property type="evidence" value="ECO:0007669"/>
    <property type="project" value="UniProtKB-KW"/>
</dbReference>
<dbReference type="InterPro" id="IPR046773">
    <property type="entry name" value="DOCKER_Lobe_C"/>
</dbReference>
<reference evidence="8" key="1">
    <citation type="submission" date="2025-08" db="UniProtKB">
        <authorList>
            <consortium name="Ensembl"/>
        </authorList>
    </citation>
    <scope>IDENTIFICATION</scope>
</reference>
<dbReference type="Pfam" id="PF20421">
    <property type="entry name" value="DHR-2_Lobe_C"/>
    <property type="match status" value="1"/>
</dbReference>
<dbReference type="InterPro" id="IPR035892">
    <property type="entry name" value="C2_domain_sf"/>
</dbReference>
<dbReference type="InterPro" id="IPR011993">
    <property type="entry name" value="PH-like_dom_sf"/>
</dbReference>
<dbReference type="Gene3D" id="1.25.40.410">
    <property type="match status" value="1"/>
</dbReference>
<name>A0A671RUC5_9TELE</name>